<feature type="transmembrane region" description="Helical" evidence="7">
    <location>
        <begin position="56"/>
        <end position="78"/>
    </location>
</feature>
<evidence type="ECO:0000313" key="9">
    <source>
        <dbReference type="EMBL" id="CAA9555505.1"/>
    </source>
</evidence>
<protein>
    <submittedName>
        <fullName evidence="9">Uncharacterized MFS-type transporter</fullName>
    </submittedName>
</protein>
<feature type="transmembrane region" description="Helical" evidence="7">
    <location>
        <begin position="177"/>
        <end position="198"/>
    </location>
</feature>
<feature type="transmembrane region" description="Helical" evidence="7">
    <location>
        <begin position="118"/>
        <end position="138"/>
    </location>
</feature>
<keyword evidence="2" id="KW-0813">Transport</keyword>
<dbReference type="InterPro" id="IPR024671">
    <property type="entry name" value="Atg22-like"/>
</dbReference>
<dbReference type="InterPro" id="IPR020846">
    <property type="entry name" value="MFS_dom"/>
</dbReference>
<dbReference type="SUPFAM" id="SSF103473">
    <property type="entry name" value="MFS general substrate transporter"/>
    <property type="match status" value="1"/>
</dbReference>
<keyword evidence="5 7" id="KW-0472">Membrane</keyword>
<feature type="transmembrane region" description="Helical" evidence="7">
    <location>
        <begin position="301"/>
        <end position="320"/>
    </location>
</feature>
<evidence type="ECO:0000256" key="6">
    <source>
        <dbReference type="SAM" id="MobiDB-lite"/>
    </source>
</evidence>
<dbReference type="PANTHER" id="PTHR23519">
    <property type="entry name" value="AUTOPHAGY-RELATED PROTEIN 22"/>
    <property type="match status" value="1"/>
</dbReference>
<dbReference type="AlphaFoldDB" id="A0A6J4UR89"/>
<feature type="transmembrane region" description="Helical" evidence="7">
    <location>
        <begin position="210"/>
        <end position="229"/>
    </location>
</feature>
<feature type="transmembrane region" description="Helical" evidence="7">
    <location>
        <begin position="144"/>
        <end position="165"/>
    </location>
</feature>
<evidence type="ECO:0000256" key="4">
    <source>
        <dbReference type="ARBA" id="ARBA00022989"/>
    </source>
</evidence>
<feature type="transmembrane region" description="Helical" evidence="7">
    <location>
        <begin position="268"/>
        <end position="289"/>
    </location>
</feature>
<comment type="subcellular location">
    <subcellularLocation>
        <location evidence="1">Endomembrane system</location>
        <topology evidence="1">Multi-pass membrane protein</topology>
    </subcellularLocation>
</comment>
<dbReference type="InterPro" id="IPR050495">
    <property type="entry name" value="ATG22/LtaA_families"/>
</dbReference>
<reference evidence="9" key="1">
    <citation type="submission" date="2020-02" db="EMBL/GenBank/DDBJ databases">
        <authorList>
            <person name="Meier V. D."/>
        </authorList>
    </citation>
    <scope>NUCLEOTIDE SEQUENCE</scope>
    <source>
        <strain evidence="9">AVDCRST_MAG49</strain>
    </source>
</reference>
<dbReference type="Pfam" id="PF11700">
    <property type="entry name" value="ATG22"/>
    <property type="match status" value="1"/>
</dbReference>
<feature type="transmembrane region" description="Helical" evidence="7">
    <location>
        <begin position="358"/>
        <end position="376"/>
    </location>
</feature>
<feature type="transmembrane region" description="Helical" evidence="7">
    <location>
        <begin position="396"/>
        <end position="415"/>
    </location>
</feature>
<sequence length="474" mass="49543">MPDPTHAARGDAAHHADGQDRGPGSGPGRDDAYGADPAAPTGEDTPAPRRSVVGWVLYDLANTIFSLNIVSFYFSLWVVNDKGGRDGDYLIANSASMALMFLTAPLLGALSDQVPRRLPLLVVTTLACCGFTALLGLGGLRVSLVLFAAANYFFQAGLIFYDALLPSVSTPETRGRIGGIGVAVGYLGSLIGLGAGAVVLAADEDAKPTVFRLTALLFLLFALPCFLFVRERPRPDATAFNGAAVRRALGALRSTAQRARRVPGLPRFLVGHVFYADAANTLIATMGIYATKEIGFTEGQARLVLLVGILGAIGGGLVWGRTVDRIGPRRTLARVLALWATVLVATAGVAYFDLPQGVFWAVAPVAGVALGGTWAADRPLMLALTPPRYLGQLWGLYAMVGRFAAILGPLLWTGIVDGLQLGRPAAVLSLLVLIGLAYLAIRPVDDGRGEVGRRAADQPEAGSMPTAAAGSLSS</sequence>
<dbReference type="InterPro" id="IPR036259">
    <property type="entry name" value="MFS_trans_sf"/>
</dbReference>
<gene>
    <name evidence="9" type="ORF">AVDCRST_MAG49-2882</name>
</gene>
<evidence type="ECO:0000256" key="2">
    <source>
        <dbReference type="ARBA" id="ARBA00022448"/>
    </source>
</evidence>
<evidence type="ECO:0000256" key="7">
    <source>
        <dbReference type="SAM" id="Phobius"/>
    </source>
</evidence>
<feature type="compositionally biased region" description="Basic and acidic residues" evidence="6">
    <location>
        <begin position="1"/>
        <end position="20"/>
    </location>
</feature>
<feature type="transmembrane region" description="Helical" evidence="7">
    <location>
        <begin position="421"/>
        <end position="441"/>
    </location>
</feature>
<proteinExistence type="predicted"/>
<dbReference type="PROSITE" id="PS50850">
    <property type="entry name" value="MFS"/>
    <property type="match status" value="1"/>
</dbReference>
<keyword evidence="3 7" id="KW-0812">Transmembrane</keyword>
<feature type="region of interest" description="Disordered" evidence="6">
    <location>
        <begin position="1"/>
        <end position="46"/>
    </location>
</feature>
<dbReference type="EMBL" id="CADCWG010000146">
    <property type="protein sequence ID" value="CAA9555505.1"/>
    <property type="molecule type" value="Genomic_DNA"/>
</dbReference>
<evidence type="ECO:0000256" key="3">
    <source>
        <dbReference type="ARBA" id="ARBA00022692"/>
    </source>
</evidence>
<dbReference type="Gene3D" id="1.20.1250.20">
    <property type="entry name" value="MFS general substrate transporter like domains"/>
    <property type="match status" value="2"/>
</dbReference>
<dbReference type="GO" id="GO:0022857">
    <property type="term" value="F:transmembrane transporter activity"/>
    <property type="evidence" value="ECO:0007669"/>
    <property type="project" value="InterPro"/>
</dbReference>
<evidence type="ECO:0000256" key="5">
    <source>
        <dbReference type="ARBA" id="ARBA00023136"/>
    </source>
</evidence>
<feature type="domain" description="Major facilitator superfamily (MFS) profile" evidence="8">
    <location>
        <begin position="54"/>
        <end position="447"/>
    </location>
</feature>
<evidence type="ECO:0000259" key="8">
    <source>
        <dbReference type="PROSITE" id="PS50850"/>
    </source>
</evidence>
<feature type="region of interest" description="Disordered" evidence="6">
    <location>
        <begin position="449"/>
        <end position="474"/>
    </location>
</feature>
<keyword evidence="4 7" id="KW-1133">Transmembrane helix</keyword>
<name>A0A6J4UR89_9BACT</name>
<feature type="transmembrane region" description="Helical" evidence="7">
    <location>
        <begin position="90"/>
        <end position="111"/>
    </location>
</feature>
<dbReference type="GO" id="GO:0012505">
    <property type="term" value="C:endomembrane system"/>
    <property type="evidence" value="ECO:0007669"/>
    <property type="project" value="UniProtKB-SubCell"/>
</dbReference>
<accession>A0A6J4UR89</accession>
<evidence type="ECO:0000256" key="1">
    <source>
        <dbReference type="ARBA" id="ARBA00004127"/>
    </source>
</evidence>
<organism evidence="9">
    <name type="scientific">uncultured Thermomicrobiales bacterium</name>
    <dbReference type="NCBI Taxonomy" id="1645740"/>
    <lineage>
        <taxon>Bacteria</taxon>
        <taxon>Pseudomonadati</taxon>
        <taxon>Thermomicrobiota</taxon>
        <taxon>Thermomicrobia</taxon>
        <taxon>Thermomicrobiales</taxon>
        <taxon>environmental samples</taxon>
    </lineage>
</organism>
<feature type="transmembrane region" description="Helical" evidence="7">
    <location>
        <begin position="332"/>
        <end position="352"/>
    </location>
</feature>
<dbReference type="PANTHER" id="PTHR23519:SF1">
    <property type="entry name" value="AUTOPHAGY-RELATED PROTEIN 22"/>
    <property type="match status" value="1"/>
</dbReference>